<comment type="caution">
    <text evidence="1">The sequence shown here is derived from an EMBL/GenBank/DDBJ whole genome shotgun (WGS) entry which is preliminary data.</text>
</comment>
<proteinExistence type="predicted"/>
<evidence type="ECO:0000313" key="2">
    <source>
        <dbReference type="Proteomes" id="UP001396334"/>
    </source>
</evidence>
<sequence>MFPKCVRVENEAPATVVTWAMSGMSAMSDPLFSHPFLSCFLAPERSGLPLFVVRAMNWLIPCRGYRSGYGFGGCYSCCTSAICGYCSHAVPNSESL</sequence>
<evidence type="ECO:0000313" key="1">
    <source>
        <dbReference type="EMBL" id="KAK8997280.1"/>
    </source>
</evidence>
<protein>
    <submittedName>
        <fullName evidence="1">Uncharacterized protein</fullName>
    </submittedName>
</protein>
<reference evidence="1 2" key="1">
    <citation type="journal article" date="2024" name="G3 (Bethesda)">
        <title>Genome assembly of Hibiscus sabdariffa L. provides insights into metabolisms of medicinal natural products.</title>
        <authorList>
            <person name="Kim T."/>
        </authorList>
    </citation>
    <scope>NUCLEOTIDE SEQUENCE [LARGE SCALE GENOMIC DNA]</scope>
    <source>
        <strain evidence="1">TK-2024</strain>
        <tissue evidence="1">Old leaves</tissue>
    </source>
</reference>
<organism evidence="1 2">
    <name type="scientific">Hibiscus sabdariffa</name>
    <name type="common">roselle</name>
    <dbReference type="NCBI Taxonomy" id="183260"/>
    <lineage>
        <taxon>Eukaryota</taxon>
        <taxon>Viridiplantae</taxon>
        <taxon>Streptophyta</taxon>
        <taxon>Embryophyta</taxon>
        <taxon>Tracheophyta</taxon>
        <taxon>Spermatophyta</taxon>
        <taxon>Magnoliopsida</taxon>
        <taxon>eudicotyledons</taxon>
        <taxon>Gunneridae</taxon>
        <taxon>Pentapetalae</taxon>
        <taxon>rosids</taxon>
        <taxon>malvids</taxon>
        <taxon>Malvales</taxon>
        <taxon>Malvaceae</taxon>
        <taxon>Malvoideae</taxon>
        <taxon>Hibiscus</taxon>
    </lineage>
</organism>
<gene>
    <name evidence="1" type="ORF">V6N11_020763</name>
</gene>
<keyword evidence="2" id="KW-1185">Reference proteome</keyword>
<accession>A0ABR2Q9D3</accession>
<dbReference type="Proteomes" id="UP001396334">
    <property type="component" value="Unassembled WGS sequence"/>
</dbReference>
<dbReference type="EMBL" id="JBBPBN010000043">
    <property type="protein sequence ID" value="KAK8997280.1"/>
    <property type="molecule type" value="Genomic_DNA"/>
</dbReference>
<name>A0ABR2Q9D3_9ROSI</name>